<dbReference type="EMBL" id="JAGSOY010000001">
    <property type="protein sequence ID" value="MBU2709579.1"/>
    <property type="molecule type" value="Genomic_DNA"/>
</dbReference>
<comment type="cofactor">
    <cofactor evidence="1">
        <name>Zn(2+)</name>
        <dbReference type="ChEBI" id="CHEBI:29105"/>
    </cofactor>
</comment>
<evidence type="ECO:0000313" key="9">
    <source>
        <dbReference type="EMBL" id="MBU2709579.1"/>
    </source>
</evidence>
<feature type="chain" id="PRO_5045914338" evidence="7">
    <location>
        <begin position="31"/>
        <end position="490"/>
    </location>
</feature>
<dbReference type="EC" id="3.4.24.-" evidence="9"/>
<gene>
    <name evidence="9" type="ORF">KCG35_00750</name>
</gene>
<comment type="caution">
    <text evidence="9">The sequence shown here is derived from an EMBL/GenBank/DDBJ whole genome shotgun (WGS) entry which is preliminary data.</text>
</comment>
<dbReference type="CDD" id="cd07333">
    <property type="entry name" value="M48C_bepA_like"/>
    <property type="match status" value="1"/>
</dbReference>
<dbReference type="PANTHER" id="PTHR22726">
    <property type="entry name" value="METALLOENDOPEPTIDASE OMA1"/>
    <property type="match status" value="1"/>
</dbReference>
<keyword evidence="10" id="KW-1185">Reference proteome</keyword>
<name>A0ABS5Z6A2_9GAMM</name>
<dbReference type="InterPro" id="IPR001915">
    <property type="entry name" value="Peptidase_M48"/>
</dbReference>
<dbReference type="Gene3D" id="3.30.2010.10">
    <property type="entry name" value="Metalloproteases ('zincins'), catalytic domain"/>
    <property type="match status" value="1"/>
</dbReference>
<dbReference type="PROSITE" id="PS51257">
    <property type="entry name" value="PROKAR_LIPOPROTEIN"/>
    <property type="match status" value="1"/>
</dbReference>
<keyword evidence="7" id="KW-0732">Signal</keyword>
<dbReference type="GO" id="GO:0008237">
    <property type="term" value="F:metallopeptidase activity"/>
    <property type="evidence" value="ECO:0007669"/>
    <property type="project" value="UniProtKB-KW"/>
</dbReference>
<evidence type="ECO:0000259" key="8">
    <source>
        <dbReference type="Pfam" id="PF01435"/>
    </source>
</evidence>
<feature type="domain" description="Peptidase M48" evidence="8">
    <location>
        <begin position="71"/>
        <end position="257"/>
    </location>
</feature>
<reference evidence="9 10" key="1">
    <citation type="submission" date="2021-04" db="EMBL/GenBank/DDBJ databases">
        <authorList>
            <person name="Pira H."/>
            <person name="Risdian C."/>
            <person name="Wink J."/>
        </authorList>
    </citation>
    <scope>NUCLEOTIDE SEQUENCE [LARGE SCALE GENOMIC DNA]</scope>
    <source>
        <strain evidence="9 10">WH53</strain>
    </source>
</reference>
<evidence type="ECO:0000313" key="10">
    <source>
        <dbReference type="Proteomes" id="UP000690515"/>
    </source>
</evidence>
<dbReference type="Proteomes" id="UP000690515">
    <property type="component" value="Unassembled WGS sequence"/>
</dbReference>
<dbReference type="InterPro" id="IPR051156">
    <property type="entry name" value="Mito/Outer_Membr_Metalloprot"/>
</dbReference>
<evidence type="ECO:0000256" key="6">
    <source>
        <dbReference type="ARBA" id="ARBA00023049"/>
    </source>
</evidence>
<keyword evidence="2" id="KW-0645">Protease</keyword>
<dbReference type="RefSeq" id="WP_215817745.1">
    <property type="nucleotide sequence ID" value="NZ_JAGSOY010000001.1"/>
</dbReference>
<evidence type="ECO:0000256" key="7">
    <source>
        <dbReference type="SAM" id="SignalP"/>
    </source>
</evidence>
<evidence type="ECO:0000256" key="5">
    <source>
        <dbReference type="ARBA" id="ARBA00022833"/>
    </source>
</evidence>
<feature type="signal peptide" evidence="7">
    <location>
        <begin position="1"/>
        <end position="30"/>
    </location>
</feature>
<organism evidence="9 10">
    <name type="scientific">Zooshikella harenae</name>
    <dbReference type="NCBI Taxonomy" id="2827238"/>
    <lineage>
        <taxon>Bacteria</taxon>
        <taxon>Pseudomonadati</taxon>
        <taxon>Pseudomonadota</taxon>
        <taxon>Gammaproteobacteria</taxon>
        <taxon>Oceanospirillales</taxon>
        <taxon>Zooshikellaceae</taxon>
        <taxon>Zooshikella</taxon>
    </lineage>
</organism>
<protein>
    <submittedName>
        <fullName evidence="9">M48 family metalloprotease</fullName>
        <ecNumber evidence="9">3.4.24.-</ecNumber>
    </submittedName>
</protein>
<keyword evidence="5" id="KW-0862">Zinc</keyword>
<evidence type="ECO:0000256" key="3">
    <source>
        <dbReference type="ARBA" id="ARBA00022723"/>
    </source>
</evidence>
<proteinExistence type="predicted"/>
<keyword evidence="3" id="KW-0479">Metal-binding</keyword>
<evidence type="ECO:0000256" key="1">
    <source>
        <dbReference type="ARBA" id="ARBA00001947"/>
    </source>
</evidence>
<evidence type="ECO:0000256" key="2">
    <source>
        <dbReference type="ARBA" id="ARBA00022670"/>
    </source>
</evidence>
<dbReference type="Pfam" id="PF01435">
    <property type="entry name" value="Peptidase_M48"/>
    <property type="match status" value="1"/>
</dbReference>
<evidence type="ECO:0000256" key="4">
    <source>
        <dbReference type="ARBA" id="ARBA00022801"/>
    </source>
</evidence>
<keyword evidence="6 9" id="KW-0482">Metalloprotease</keyword>
<accession>A0ABS5Z6A2</accession>
<sequence length="490" mass="54702">MKRIISSSYPCKNLILVLLVGSCFCFSGCAVNPATGDYDFVLMSEQDEQKVGRKNNQQIRKQLAILDTQKLQRYVQEVGLKVARVSHRPSLPYQFKVIDSPEVNAFALPGGYIYVYRGLLAYLNSEAELAAVLAHEVAHVTARHSVQQHGMSTASNVFGQVVAAYTGIGVAGDLTNILGTAVVRGYGREHELEADGLGASYLAKAGYNPQAMINVVKILKHHEMWAKKKAEAEGREVSTYHGIFSTHPENDTRLHEVVTSVSTQSQGYVFSDRYLQKINGLAFGESVNSGVTVNNQFLHKPMNFKLRFPRHWKIINTHARLVAHPIEKEAVFVMEQGPIKNGFRPDAYLKSLAGQRYRLRGGESIRIGNTIGYTAVIQPKLGGSYIRLAILFHQGKVFILQGQVKQSSAFASYDVEFLQIIKSFQLLPLQDYQRAEGNKLTLIKVKPGITFSELAKRSSLREHAELQLRLINDMYPKGEPKVGQWLKVIK</sequence>
<keyword evidence="4 9" id="KW-0378">Hydrolase</keyword>
<dbReference type="PANTHER" id="PTHR22726:SF24">
    <property type="entry name" value="M48 FAMILY METALLOPEPTIDASE"/>
    <property type="match status" value="1"/>
</dbReference>